<dbReference type="AlphaFoldDB" id="I4VQM3"/>
<feature type="transmembrane region" description="Helical" evidence="1">
    <location>
        <begin position="12"/>
        <end position="29"/>
    </location>
</feature>
<dbReference type="OrthoDB" id="6058359at2"/>
<keyword evidence="1" id="KW-0472">Membrane</keyword>
<proteinExistence type="predicted"/>
<evidence type="ECO:0000256" key="1">
    <source>
        <dbReference type="SAM" id="Phobius"/>
    </source>
</evidence>
<keyword evidence="1" id="KW-1133">Transmembrane helix</keyword>
<dbReference type="EMBL" id="AJXU01000035">
    <property type="protein sequence ID" value="EIL89514.1"/>
    <property type="molecule type" value="Genomic_DNA"/>
</dbReference>
<keyword evidence="3" id="KW-1185">Reference proteome</keyword>
<dbReference type="PATRIC" id="fig|1163408.3.peg.1899"/>
<evidence type="ECO:0000313" key="3">
    <source>
        <dbReference type="Proteomes" id="UP000004210"/>
    </source>
</evidence>
<reference evidence="2 3" key="1">
    <citation type="journal article" date="2012" name="J. Bacteriol.">
        <title>Genome sequences for six rhodanobacter strains, isolated from soils and the terrestrial subsurface, with variable denitrification capabilities.</title>
        <authorList>
            <person name="Kostka J.E."/>
            <person name="Green S.J."/>
            <person name="Rishishwar L."/>
            <person name="Prakash O."/>
            <person name="Katz L.S."/>
            <person name="Marino-Ramirez L."/>
            <person name="Jordan I.K."/>
            <person name="Munk C."/>
            <person name="Ivanova N."/>
            <person name="Mikhailova N."/>
            <person name="Watson D.B."/>
            <person name="Brown S.D."/>
            <person name="Palumbo A.V."/>
            <person name="Brooks S.C."/>
        </authorList>
    </citation>
    <scope>NUCLEOTIDE SEQUENCE [LARGE SCALE GENOMIC DNA]</scope>
    <source>
        <strain evidence="3">Jip2T</strain>
    </source>
</reference>
<feature type="non-terminal residue" evidence="2">
    <location>
        <position position="1"/>
    </location>
</feature>
<organism evidence="2 3">
    <name type="scientific">Rhodanobacter fulvus Jip2</name>
    <dbReference type="NCBI Taxonomy" id="1163408"/>
    <lineage>
        <taxon>Bacteria</taxon>
        <taxon>Pseudomonadati</taxon>
        <taxon>Pseudomonadota</taxon>
        <taxon>Gammaproteobacteria</taxon>
        <taxon>Lysobacterales</taxon>
        <taxon>Rhodanobacteraceae</taxon>
        <taxon>Rhodanobacter</taxon>
    </lineage>
</organism>
<sequence>GIDQSIPYGRKWAPVLFASQIPVLALPGFKYQWFTGAELGVAMQFGGGSSRLGFSANLGANGQFFLGTDVTEFAVGVNLFAVVALVLLVRSNISFKADGLAAA</sequence>
<keyword evidence="1" id="KW-0812">Transmembrane</keyword>
<accession>I4VQM3</accession>
<dbReference type="RefSeq" id="WP_007081486.1">
    <property type="nucleotide sequence ID" value="NZ_AJXU01000035.1"/>
</dbReference>
<name>I4VQM3_9GAMM</name>
<evidence type="ECO:0000313" key="2">
    <source>
        <dbReference type="EMBL" id="EIL89514.1"/>
    </source>
</evidence>
<dbReference type="Proteomes" id="UP000004210">
    <property type="component" value="Unassembled WGS sequence"/>
</dbReference>
<dbReference type="eggNOG" id="ENOG5030HFC">
    <property type="taxonomic scope" value="Bacteria"/>
</dbReference>
<gene>
    <name evidence="2" type="ORF">UU9_09247</name>
</gene>
<protein>
    <submittedName>
        <fullName evidence="2">Uncharacterized protein</fullName>
    </submittedName>
</protein>
<feature type="transmembrane region" description="Helical" evidence="1">
    <location>
        <begin position="73"/>
        <end position="89"/>
    </location>
</feature>
<comment type="caution">
    <text evidence="2">The sequence shown here is derived from an EMBL/GenBank/DDBJ whole genome shotgun (WGS) entry which is preliminary data.</text>
</comment>